<evidence type="ECO:0000256" key="2">
    <source>
        <dbReference type="ARBA" id="ARBA00022692"/>
    </source>
</evidence>
<evidence type="ECO:0000313" key="7">
    <source>
        <dbReference type="EMBL" id="MBO8473400.1"/>
    </source>
</evidence>
<dbReference type="Gene3D" id="3.30.1150.10">
    <property type="match status" value="1"/>
</dbReference>
<organism evidence="7 8">
    <name type="scientific">Candidatus Merdivivens pullicola</name>
    <dbReference type="NCBI Taxonomy" id="2840872"/>
    <lineage>
        <taxon>Bacteria</taxon>
        <taxon>Pseudomonadati</taxon>
        <taxon>Bacteroidota</taxon>
        <taxon>Bacteroidia</taxon>
        <taxon>Bacteroidales</taxon>
        <taxon>Muribaculaceae</taxon>
        <taxon>Muribaculaceae incertae sedis</taxon>
        <taxon>Candidatus Merdivivens</taxon>
    </lineage>
</organism>
<keyword evidence="4" id="KW-0472">Membrane</keyword>
<dbReference type="EMBL" id="JADIMA010000069">
    <property type="protein sequence ID" value="MBO8473400.1"/>
    <property type="molecule type" value="Genomic_DNA"/>
</dbReference>
<dbReference type="GO" id="GO:0016020">
    <property type="term" value="C:membrane"/>
    <property type="evidence" value="ECO:0007669"/>
    <property type="project" value="UniProtKB-SubCell"/>
</dbReference>
<dbReference type="InterPro" id="IPR006260">
    <property type="entry name" value="TonB/TolA_C"/>
</dbReference>
<keyword evidence="5" id="KW-0732">Signal</keyword>
<evidence type="ECO:0000256" key="4">
    <source>
        <dbReference type="ARBA" id="ARBA00023136"/>
    </source>
</evidence>
<dbReference type="GO" id="GO:0006508">
    <property type="term" value="P:proteolysis"/>
    <property type="evidence" value="ECO:0007669"/>
    <property type="project" value="InterPro"/>
</dbReference>
<dbReference type="InterPro" id="IPR007484">
    <property type="entry name" value="Peptidase_M28"/>
</dbReference>
<dbReference type="Gene3D" id="3.40.630.10">
    <property type="entry name" value="Zn peptidases"/>
    <property type="match status" value="1"/>
</dbReference>
<evidence type="ECO:0000256" key="1">
    <source>
        <dbReference type="ARBA" id="ARBA00004167"/>
    </source>
</evidence>
<gene>
    <name evidence="7" type="ORF">IAB81_07205</name>
</gene>
<dbReference type="SUPFAM" id="SSF74653">
    <property type="entry name" value="TolA/TonB C-terminal domain"/>
    <property type="match status" value="1"/>
</dbReference>
<feature type="signal peptide" evidence="5">
    <location>
        <begin position="1"/>
        <end position="26"/>
    </location>
</feature>
<proteinExistence type="predicted"/>
<evidence type="ECO:0000313" key="8">
    <source>
        <dbReference type="Proteomes" id="UP000823604"/>
    </source>
</evidence>
<evidence type="ECO:0000256" key="5">
    <source>
        <dbReference type="SAM" id="SignalP"/>
    </source>
</evidence>
<dbReference type="Pfam" id="PF03544">
    <property type="entry name" value="TonB_C"/>
    <property type="match status" value="1"/>
</dbReference>
<dbReference type="NCBIfam" id="TIGR01352">
    <property type="entry name" value="tonB_Cterm"/>
    <property type="match status" value="1"/>
</dbReference>
<dbReference type="GO" id="GO:0055085">
    <property type="term" value="P:transmembrane transport"/>
    <property type="evidence" value="ECO:0007669"/>
    <property type="project" value="InterPro"/>
</dbReference>
<comment type="caution">
    <text evidence="7">The sequence shown here is derived from an EMBL/GenBank/DDBJ whole genome shotgun (WGS) entry which is preliminary data.</text>
</comment>
<dbReference type="AlphaFoldDB" id="A0A9D9IJL8"/>
<reference evidence="7" key="2">
    <citation type="journal article" date="2021" name="PeerJ">
        <title>Extensive microbial diversity within the chicken gut microbiome revealed by metagenomics and culture.</title>
        <authorList>
            <person name="Gilroy R."/>
            <person name="Ravi A."/>
            <person name="Getino M."/>
            <person name="Pursley I."/>
            <person name="Horton D.L."/>
            <person name="Alikhan N.F."/>
            <person name="Baker D."/>
            <person name="Gharbi K."/>
            <person name="Hall N."/>
            <person name="Watson M."/>
            <person name="Adriaenssens E.M."/>
            <person name="Foster-Nyarko E."/>
            <person name="Jarju S."/>
            <person name="Secka A."/>
            <person name="Antonio M."/>
            <person name="Oren A."/>
            <person name="Chaudhuri R.R."/>
            <person name="La Ragione R."/>
            <person name="Hildebrand F."/>
            <person name="Pallen M.J."/>
        </authorList>
    </citation>
    <scope>NUCLEOTIDE SEQUENCE</scope>
    <source>
        <strain evidence="7">B1-8020</strain>
    </source>
</reference>
<dbReference type="PROSITE" id="PS52015">
    <property type="entry name" value="TONB_CTD"/>
    <property type="match status" value="1"/>
</dbReference>
<sequence>MKNTAIFMGAACAAFLALSVFLPLQAQDFNLDSRLKKHVVYLCSDSLHGRQAGSVYEEKAAEYVLDAFARYGLDISGEYGMQPFSVNLPDGTIDSRNVVGVIPGYDPVLCGHYIVIGAHLDNLGENVLTVDGKRTAQIYYGADNDASGLALLVELARLAAENDFMFKRTLVFVAFGASEQMQSGAWCFLNMSFPDKDRIDMMINLDMLGRGARGGNEFSIYAASNSDVEDFIKVFSENLRPLVPRLVMQDYYPGDHRVFLHSGIPSVLFTTGPHPEYNTVRDTEDLIDYRTMSYAADYIYGFMLAAANMDKPFRFNSPGSDEAVYTMADCDVPPKYFNNTDLGKFMNEWVYTYLKYPQEAVDKGIQGTVDVSFIVEKNGEVTNVKVERGVDPLLDDEAVKVISVSPKWKAGIRKGQKVRTKITVPVEFRLAKGNAGRFGF</sequence>
<dbReference type="InterPro" id="IPR045175">
    <property type="entry name" value="M28_fam"/>
</dbReference>
<keyword evidence="3" id="KW-1133">Transmembrane helix</keyword>
<keyword evidence="2" id="KW-0812">Transmembrane</keyword>
<name>A0A9D9IJL8_9BACT</name>
<reference evidence="7" key="1">
    <citation type="submission" date="2020-10" db="EMBL/GenBank/DDBJ databases">
        <authorList>
            <person name="Gilroy R."/>
        </authorList>
    </citation>
    <scope>NUCLEOTIDE SEQUENCE</scope>
    <source>
        <strain evidence="7">B1-8020</strain>
    </source>
</reference>
<protein>
    <submittedName>
        <fullName evidence="7">TonB family protein</fullName>
    </submittedName>
</protein>
<dbReference type="InterPro" id="IPR037682">
    <property type="entry name" value="TonB_C"/>
</dbReference>
<dbReference type="Pfam" id="PF04389">
    <property type="entry name" value="Peptidase_M28"/>
    <property type="match status" value="1"/>
</dbReference>
<dbReference type="GO" id="GO:0008235">
    <property type="term" value="F:metalloexopeptidase activity"/>
    <property type="evidence" value="ECO:0007669"/>
    <property type="project" value="InterPro"/>
</dbReference>
<dbReference type="Proteomes" id="UP000823604">
    <property type="component" value="Unassembled WGS sequence"/>
</dbReference>
<dbReference type="SUPFAM" id="SSF53187">
    <property type="entry name" value="Zn-dependent exopeptidases"/>
    <property type="match status" value="1"/>
</dbReference>
<feature type="domain" description="TonB C-terminal" evidence="6">
    <location>
        <begin position="341"/>
        <end position="437"/>
    </location>
</feature>
<feature type="chain" id="PRO_5038373763" evidence="5">
    <location>
        <begin position="27"/>
        <end position="440"/>
    </location>
</feature>
<evidence type="ECO:0000259" key="6">
    <source>
        <dbReference type="PROSITE" id="PS52015"/>
    </source>
</evidence>
<evidence type="ECO:0000256" key="3">
    <source>
        <dbReference type="ARBA" id="ARBA00022989"/>
    </source>
</evidence>
<dbReference type="PANTHER" id="PTHR12147:SF26">
    <property type="entry name" value="PEPTIDASE M28 DOMAIN-CONTAINING PROTEIN"/>
    <property type="match status" value="1"/>
</dbReference>
<comment type="subcellular location">
    <subcellularLocation>
        <location evidence="1">Membrane</location>
        <topology evidence="1">Single-pass membrane protein</topology>
    </subcellularLocation>
</comment>
<dbReference type="PANTHER" id="PTHR12147">
    <property type="entry name" value="METALLOPEPTIDASE M28 FAMILY MEMBER"/>
    <property type="match status" value="1"/>
</dbReference>
<accession>A0A9D9IJL8</accession>